<gene>
    <name evidence="2" type="ORF">R5R33_11265</name>
</gene>
<organism evidence="2 3">
    <name type="scientific">Microbulbifer pacificus</name>
    <dbReference type="NCBI Taxonomy" id="407164"/>
    <lineage>
        <taxon>Bacteria</taxon>
        <taxon>Pseudomonadati</taxon>
        <taxon>Pseudomonadota</taxon>
        <taxon>Gammaproteobacteria</taxon>
        <taxon>Cellvibrionales</taxon>
        <taxon>Microbulbiferaceae</taxon>
        <taxon>Microbulbifer</taxon>
    </lineage>
</organism>
<feature type="chain" id="PRO_5043703702" description="Sel1 repeat family protein" evidence="1">
    <location>
        <begin position="26"/>
        <end position="599"/>
    </location>
</feature>
<dbReference type="InterPro" id="IPR011990">
    <property type="entry name" value="TPR-like_helical_dom_sf"/>
</dbReference>
<dbReference type="Gene3D" id="1.25.40.10">
    <property type="entry name" value="Tetratricopeptide repeat domain"/>
    <property type="match status" value="1"/>
</dbReference>
<sequence>MVKFKKYWQCAGTASLLVALLSGCAAPVAVDDGATDSGVRRAQASPVPSAEDQFSLENYAEADAQLAALAQKIRLDPDSVPYTDFWSAYLHSSHLITAVDTREAFQQEMAQLAADDSDCSAMDWELWSARNFFELEPHLAAEECYQYLGDTELARQHENAVQYILRGVLGSGDGKGIDTAYEIALLDHADEILYLAGYQVRDSVLQPVAGGVGLMYVVTAEDPETGVQREVFFENERAINILLGATYPFAGVGGNYVAQVLRPLAEGGTPSAQVGLGRMLEDRGELEQAAQLFLNATSAGSETGEFRLGVLALSGKLASLSREDGVDFLMSAAEKGNANAMIGLAFAYRQGLGVEPSEELFEQFMAAADRRLEPGRAWMLLSTYFFAERWDVSLQQGIQFVRRAAEEGFLPAQLVVLQADLNREWQSADLETLLPRLQPIAEAGDTAAQVAYARRVLSAPLPQPAERIALANDFFDAALAVHSDAAHALEGDLKWAERDFHGAEQAYWQAMSDTAGQLGMAKLHQQQRLPGADAEMAVLWYMMCATAADSECLYQLGKLFLNGDGVERNPELARTAFTEAAQKGHRQAMLELEKGKSRQ</sequence>
<evidence type="ECO:0000313" key="3">
    <source>
        <dbReference type="Proteomes" id="UP001302477"/>
    </source>
</evidence>
<dbReference type="SUPFAM" id="SSF81901">
    <property type="entry name" value="HCP-like"/>
    <property type="match status" value="2"/>
</dbReference>
<name>A0AAU0MVV7_9GAMM</name>
<proteinExistence type="predicted"/>
<dbReference type="KEGG" id="mpaf:R5R33_11265"/>
<dbReference type="InterPro" id="IPR050767">
    <property type="entry name" value="Sel1_AlgK"/>
</dbReference>
<evidence type="ECO:0008006" key="4">
    <source>
        <dbReference type="Google" id="ProtNLM"/>
    </source>
</evidence>
<feature type="signal peptide" evidence="1">
    <location>
        <begin position="1"/>
        <end position="25"/>
    </location>
</feature>
<evidence type="ECO:0000313" key="2">
    <source>
        <dbReference type="EMBL" id="WOX04320.1"/>
    </source>
</evidence>
<evidence type="ECO:0000256" key="1">
    <source>
        <dbReference type="SAM" id="SignalP"/>
    </source>
</evidence>
<dbReference type="PROSITE" id="PS51257">
    <property type="entry name" value="PROKAR_LIPOPROTEIN"/>
    <property type="match status" value="1"/>
</dbReference>
<dbReference type="RefSeq" id="WP_318952798.1">
    <property type="nucleotide sequence ID" value="NZ_CP137555.1"/>
</dbReference>
<dbReference type="PANTHER" id="PTHR11102:SF160">
    <property type="entry name" value="ERAD-ASSOCIATED E3 UBIQUITIN-PROTEIN LIGASE COMPONENT HRD3"/>
    <property type="match status" value="1"/>
</dbReference>
<dbReference type="InterPro" id="IPR006597">
    <property type="entry name" value="Sel1-like"/>
</dbReference>
<keyword evidence="1" id="KW-0732">Signal</keyword>
<keyword evidence="3" id="KW-1185">Reference proteome</keyword>
<reference evidence="2 3" key="1">
    <citation type="submission" date="2023-10" db="EMBL/GenBank/DDBJ databases">
        <title>Description of Microbulbifer bruguierae sp. nov., isolated from the sediments of mangrove plant Bruguiera sexangula and comparative genomic analyses of the genus Microbulbifer.</title>
        <authorList>
            <person name="Long M."/>
        </authorList>
    </citation>
    <scope>NUCLEOTIDE SEQUENCE [LARGE SCALE GENOMIC DNA]</scope>
    <source>
        <strain evidence="2 3">SPO729</strain>
    </source>
</reference>
<dbReference type="Proteomes" id="UP001302477">
    <property type="component" value="Chromosome"/>
</dbReference>
<accession>A0AAU0MVV7</accession>
<dbReference type="EMBL" id="CP137555">
    <property type="protein sequence ID" value="WOX04320.1"/>
    <property type="molecule type" value="Genomic_DNA"/>
</dbReference>
<protein>
    <recommendedName>
        <fullName evidence="4">Sel1 repeat family protein</fullName>
    </recommendedName>
</protein>
<dbReference type="SMART" id="SM00671">
    <property type="entry name" value="SEL1"/>
    <property type="match status" value="5"/>
</dbReference>
<dbReference type="AlphaFoldDB" id="A0AAU0MVV7"/>
<dbReference type="PANTHER" id="PTHR11102">
    <property type="entry name" value="SEL-1-LIKE PROTEIN"/>
    <property type="match status" value="1"/>
</dbReference>
<dbReference type="Pfam" id="PF08238">
    <property type="entry name" value="Sel1"/>
    <property type="match status" value="2"/>
</dbReference>